<protein>
    <submittedName>
        <fullName evidence="8">EamA family transporter</fullName>
    </submittedName>
</protein>
<feature type="transmembrane region" description="Helical" evidence="6">
    <location>
        <begin position="121"/>
        <end position="138"/>
    </location>
</feature>
<dbReference type="PANTHER" id="PTHR22911:SF6">
    <property type="entry name" value="SOLUTE CARRIER FAMILY 35 MEMBER G1"/>
    <property type="match status" value="1"/>
</dbReference>
<evidence type="ECO:0000256" key="2">
    <source>
        <dbReference type="ARBA" id="ARBA00009853"/>
    </source>
</evidence>
<keyword evidence="3 6" id="KW-0812">Transmembrane</keyword>
<accession>A0A6L8W3S2</accession>
<name>A0A6L8W3S2_9PROT</name>
<comment type="subcellular location">
    <subcellularLocation>
        <location evidence="1">Membrane</location>
        <topology evidence="1">Multi-pass membrane protein</topology>
    </subcellularLocation>
</comment>
<comment type="similarity">
    <text evidence="2">Belongs to the drug/metabolite transporter (DMT) superfamily. 10 TMS drug/metabolite exporter (DME) (TC 2.A.7.3) family.</text>
</comment>
<feature type="transmembrane region" description="Helical" evidence="6">
    <location>
        <begin position="174"/>
        <end position="195"/>
    </location>
</feature>
<reference evidence="8 9" key="1">
    <citation type="submission" date="2019-12" db="EMBL/GenBank/DDBJ databases">
        <title>Snethiella sp. nov. sp. isolated from sea sand.</title>
        <authorList>
            <person name="Kim J."/>
            <person name="Jeong S.E."/>
            <person name="Jung H.S."/>
            <person name="Jeon C.O."/>
        </authorList>
    </citation>
    <scope>NUCLEOTIDE SEQUENCE [LARGE SCALE GENOMIC DNA]</scope>
    <source>
        <strain evidence="8 9">DP05</strain>
    </source>
</reference>
<dbReference type="Pfam" id="PF00892">
    <property type="entry name" value="EamA"/>
    <property type="match status" value="2"/>
</dbReference>
<evidence type="ECO:0000256" key="6">
    <source>
        <dbReference type="SAM" id="Phobius"/>
    </source>
</evidence>
<evidence type="ECO:0000256" key="4">
    <source>
        <dbReference type="ARBA" id="ARBA00022989"/>
    </source>
</evidence>
<keyword evidence="9" id="KW-1185">Reference proteome</keyword>
<dbReference type="AlphaFoldDB" id="A0A6L8W3S2"/>
<evidence type="ECO:0000256" key="1">
    <source>
        <dbReference type="ARBA" id="ARBA00004141"/>
    </source>
</evidence>
<sequence>MPPIIKAAFWMGGALMSFITLAVAGRELSSDYGTFQIMFYRSVIGLFIVLLILWRSGFAQIFPRHLGLQIIRNTFHFAGQAAWFYGIAVISLAEVFAIEFTTPIWTALLASILLGEKLTWVRAFAIAMGFAGILIILRPGLVSITTPALIVLAGAFGFAMTATLTKKLSGDTTALAILFYMAVIQLPMAMIPSVIDWQPPTWQAMPWFIAVGITALSAHFCIVKAFQNADATVVVPMDFLRMPLIAVVGFLLYAEAFDPWVLVGAVVIFAGNLTNLLAEQRKQT</sequence>
<evidence type="ECO:0000313" key="9">
    <source>
        <dbReference type="Proteomes" id="UP000476030"/>
    </source>
</evidence>
<evidence type="ECO:0000256" key="5">
    <source>
        <dbReference type="ARBA" id="ARBA00023136"/>
    </source>
</evidence>
<dbReference type="SUPFAM" id="SSF103481">
    <property type="entry name" value="Multidrug resistance efflux transporter EmrE"/>
    <property type="match status" value="2"/>
</dbReference>
<dbReference type="RefSeq" id="WP_161313616.1">
    <property type="nucleotide sequence ID" value="NZ_WTUW01000001.1"/>
</dbReference>
<gene>
    <name evidence="8" type="ORF">GQE98_00605</name>
</gene>
<feature type="transmembrane region" description="Helical" evidence="6">
    <location>
        <begin position="7"/>
        <end position="25"/>
    </location>
</feature>
<feature type="transmembrane region" description="Helical" evidence="6">
    <location>
        <begin position="207"/>
        <end position="226"/>
    </location>
</feature>
<dbReference type="EMBL" id="WTUW01000001">
    <property type="protein sequence ID" value="MZR29124.1"/>
    <property type="molecule type" value="Genomic_DNA"/>
</dbReference>
<proteinExistence type="inferred from homology"/>
<dbReference type="InterPro" id="IPR037185">
    <property type="entry name" value="EmrE-like"/>
</dbReference>
<dbReference type="Proteomes" id="UP000476030">
    <property type="component" value="Unassembled WGS sequence"/>
</dbReference>
<comment type="caution">
    <text evidence="8">The sequence shown here is derived from an EMBL/GenBank/DDBJ whole genome shotgun (WGS) entry which is preliminary data.</text>
</comment>
<evidence type="ECO:0000256" key="3">
    <source>
        <dbReference type="ARBA" id="ARBA00022692"/>
    </source>
</evidence>
<keyword evidence="5 6" id="KW-0472">Membrane</keyword>
<organism evidence="8 9">
    <name type="scientific">Sneathiella litorea</name>
    <dbReference type="NCBI Taxonomy" id="2606216"/>
    <lineage>
        <taxon>Bacteria</taxon>
        <taxon>Pseudomonadati</taxon>
        <taxon>Pseudomonadota</taxon>
        <taxon>Alphaproteobacteria</taxon>
        <taxon>Sneathiellales</taxon>
        <taxon>Sneathiellaceae</taxon>
        <taxon>Sneathiella</taxon>
    </lineage>
</organism>
<keyword evidence="4 6" id="KW-1133">Transmembrane helix</keyword>
<feature type="transmembrane region" description="Helical" evidence="6">
    <location>
        <begin position="144"/>
        <end position="162"/>
    </location>
</feature>
<dbReference type="GO" id="GO:0016020">
    <property type="term" value="C:membrane"/>
    <property type="evidence" value="ECO:0007669"/>
    <property type="project" value="UniProtKB-SubCell"/>
</dbReference>
<feature type="transmembrane region" description="Helical" evidence="6">
    <location>
        <begin position="37"/>
        <end position="58"/>
    </location>
</feature>
<feature type="transmembrane region" description="Helical" evidence="6">
    <location>
        <begin position="260"/>
        <end position="278"/>
    </location>
</feature>
<evidence type="ECO:0000313" key="8">
    <source>
        <dbReference type="EMBL" id="MZR29124.1"/>
    </source>
</evidence>
<dbReference type="InterPro" id="IPR000620">
    <property type="entry name" value="EamA_dom"/>
</dbReference>
<feature type="domain" description="EamA" evidence="7">
    <location>
        <begin position="7"/>
        <end position="137"/>
    </location>
</feature>
<dbReference type="PANTHER" id="PTHR22911">
    <property type="entry name" value="ACYL-MALONYL CONDENSING ENZYME-RELATED"/>
    <property type="match status" value="1"/>
</dbReference>
<evidence type="ECO:0000259" key="7">
    <source>
        <dbReference type="Pfam" id="PF00892"/>
    </source>
</evidence>
<feature type="domain" description="EamA" evidence="7">
    <location>
        <begin position="148"/>
        <end position="272"/>
    </location>
</feature>